<dbReference type="EMBL" id="JAWIIV010000058">
    <property type="protein sequence ID" value="MEC4723536.1"/>
    <property type="molecule type" value="Genomic_DNA"/>
</dbReference>
<evidence type="ECO:0000313" key="3">
    <source>
        <dbReference type="EMBL" id="MEC4723536.1"/>
    </source>
</evidence>
<dbReference type="GO" id="GO:0016787">
    <property type="term" value="F:hydrolase activity"/>
    <property type="evidence" value="ECO:0007669"/>
    <property type="project" value="UniProtKB-KW"/>
</dbReference>
<comment type="subunit">
    <text evidence="1">Homodimer.</text>
</comment>
<accession>A0ABU6JIM9</accession>
<keyword evidence="1" id="KW-0998">Cell outer membrane</keyword>
<dbReference type="PIRSF" id="PIRSF029681">
    <property type="entry name" value="PagL"/>
    <property type="match status" value="1"/>
</dbReference>
<dbReference type="EC" id="3.1.1.77" evidence="1"/>
<dbReference type="InterPro" id="IPR011250">
    <property type="entry name" value="OMP/PagP_B-barrel"/>
</dbReference>
<dbReference type="InterPro" id="IPR018550">
    <property type="entry name" value="Lipid-A_deacylase-rel"/>
</dbReference>
<reference evidence="3 4" key="1">
    <citation type="submission" date="2023-10" db="EMBL/GenBank/DDBJ databases">
        <title>Noviherbaspirillum sp. CPCC 100848 genome assembly.</title>
        <authorList>
            <person name="Li X.Y."/>
            <person name="Fang X.M."/>
        </authorList>
    </citation>
    <scope>NUCLEOTIDE SEQUENCE [LARGE SCALE GENOMIC DNA]</scope>
    <source>
        <strain evidence="3 4">CPCC 100848</strain>
    </source>
</reference>
<protein>
    <recommendedName>
        <fullName evidence="1">Lipid A deacylase</fullName>
        <ecNumber evidence="1">3.1.1.77</ecNumber>
    </recommendedName>
    <alternativeName>
        <fullName evidence="1">LPS 3-O-deacylase</fullName>
    </alternativeName>
    <alternativeName>
        <fullName evidence="1">Outer membrane enzyme</fullName>
    </alternativeName>
</protein>
<dbReference type="RefSeq" id="WP_326510150.1">
    <property type="nucleotide sequence ID" value="NZ_JAWIIV010000058.1"/>
</dbReference>
<dbReference type="Gene3D" id="2.40.160.20">
    <property type="match status" value="1"/>
</dbReference>
<organism evidence="3 4">
    <name type="scientific">Noviherbaspirillum album</name>
    <dbReference type="NCBI Taxonomy" id="3080276"/>
    <lineage>
        <taxon>Bacteria</taxon>
        <taxon>Pseudomonadati</taxon>
        <taxon>Pseudomonadota</taxon>
        <taxon>Betaproteobacteria</taxon>
        <taxon>Burkholderiales</taxon>
        <taxon>Oxalobacteraceae</taxon>
        <taxon>Noviherbaspirillum</taxon>
    </lineage>
</organism>
<comment type="similarity">
    <text evidence="1">Belongs to the PagL family.</text>
</comment>
<keyword evidence="2" id="KW-0732">Signal</keyword>
<sequence length="181" mass="20341">MNKKRISSVVLAALASLGGMQAAHAVDSVSLEFGSGNKTKLARVGLQWKWDSKWWQSNGTHIGGYWDLTMAQWRGNRYRNIPGNKQDFIDFGFTPVFRFQNDSLKGWYVEAGIGAHYLGEIYDNNDRQFSTRFQFGDHIGVGYVFTNNLDIGLKIQHFSNGSIKQPNDGANFAVLSATYSF</sequence>
<keyword evidence="4" id="KW-1185">Reference proteome</keyword>
<comment type="caution">
    <text evidence="3">The sequence shown here is derived from an EMBL/GenBank/DDBJ whole genome shotgun (WGS) entry which is preliminary data.</text>
</comment>
<proteinExistence type="inferred from homology"/>
<evidence type="ECO:0000256" key="1">
    <source>
        <dbReference type="PIRNR" id="PIRNR029681"/>
    </source>
</evidence>
<comment type="subcellular location">
    <subcellularLocation>
        <location evidence="1">Cell outer membrane</location>
        <topology evidence="1">Multi-pass membrane protein</topology>
    </subcellularLocation>
</comment>
<feature type="chain" id="PRO_5046708817" description="Lipid A deacylase" evidence="2">
    <location>
        <begin position="26"/>
        <end position="181"/>
    </location>
</feature>
<keyword evidence="1 3" id="KW-0378">Hydrolase</keyword>
<feature type="signal peptide" evidence="2">
    <location>
        <begin position="1"/>
        <end position="25"/>
    </location>
</feature>
<comment type="catalytic activity">
    <reaction evidence="1">
        <text>a 3-(acyloxy)acyl derivative of bacterial toxin + H2O = a 3-hydroxyacyl derivative of bacterial toxin + a fatty acid + H(+)</text>
        <dbReference type="Rhea" id="RHEA:12032"/>
        <dbReference type="ChEBI" id="CHEBI:15377"/>
        <dbReference type="ChEBI" id="CHEBI:15378"/>
        <dbReference type="ChEBI" id="CHEBI:28868"/>
        <dbReference type="ChEBI" id="CHEBI:136853"/>
        <dbReference type="ChEBI" id="CHEBI:140675"/>
        <dbReference type="EC" id="3.1.1.77"/>
    </reaction>
</comment>
<comment type="function">
    <text evidence="1">Has lipid A 3-O-deacylase activity. Hydrolyzes the ester bond at the 3 position of lipid A, a bioactive component of lipopolysaccharide (LPS), thereby releasing the primary fatty acyl moiety.</text>
</comment>
<dbReference type="SUPFAM" id="SSF56925">
    <property type="entry name" value="OMPA-like"/>
    <property type="match status" value="1"/>
</dbReference>
<keyword evidence="1" id="KW-0472">Membrane</keyword>
<name>A0ABU6JIM9_9BURK</name>
<dbReference type="Proteomes" id="UP001352263">
    <property type="component" value="Unassembled WGS sequence"/>
</dbReference>
<gene>
    <name evidence="3" type="ORF">RY831_30815</name>
</gene>
<dbReference type="Pfam" id="PF09411">
    <property type="entry name" value="PagL"/>
    <property type="match status" value="1"/>
</dbReference>
<evidence type="ECO:0000313" key="4">
    <source>
        <dbReference type="Proteomes" id="UP001352263"/>
    </source>
</evidence>
<evidence type="ECO:0000256" key="2">
    <source>
        <dbReference type="SAM" id="SignalP"/>
    </source>
</evidence>